<comment type="caution">
    <text evidence="1">The sequence shown here is derived from an EMBL/GenBank/DDBJ whole genome shotgun (WGS) entry which is preliminary data.</text>
</comment>
<feature type="non-terminal residue" evidence="1">
    <location>
        <position position="1"/>
    </location>
</feature>
<evidence type="ECO:0000313" key="2">
    <source>
        <dbReference type="Proteomes" id="UP001474421"/>
    </source>
</evidence>
<accession>A0AAW1BBM5</accession>
<evidence type="ECO:0000313" key="1">
    <source>
        <dbReference type="EMBL" id="KAK9399584.1"/>
    </source>
</evidence>
<keyword evidence="2" id="KW-1185">Reference proteome</keyword>
<organism evidence="1 2">
    <name type="scientific">Crotalus adamanteus</name>
    <name type="common">Eastern diamondback rattlesnake</name>
    <dbReference type="NCBI Taxonomy" id="8729"/>
    <lineage>
        <taxon>Eukaryota</taxon>
        <taxon>Metazoa</taxon>
        <taxon>Chordata</taxon>
        <taxon>Craniata</taxon>
        <taxon>Vertebrata</taxon>
        <taxon>Euteleostomi</taxon>
        <taxon>Lepidosauria</taxon>
        <taxon>Squamata</taxon>
        <taxon>Bifurcata</taxon>
        <taxon>Unidentata</taxon>
        <taxon>Episquamata</taxon>
        <taxon>Toxicofera</taxon>
        <taxon>Serpentes</taxon>
        <taxon>Colubroidea</taxon>
        <taxon>Viperidae</taxon>
        <taxon>Crotalinae</taxon>
        <taxon>Crotalus</taxon>
    </lineage>
</organism>
<dbReference type="EMBL" id="JAOTOJ010000006">
    <property type="protein sequence ID" value="KAK9399584.1"/>
    <property type="molecule type" value="Genomic_DNA"/>
</dbReference>
<dbReference type="Proteomes" id="UP001474421">
    <property type="component" value="Unassembled WGS sequence"/>
</dbReference>
<gene>
    <name evidence="1" type="ORF">NXF25_012603</name>
</gene>
<proteinExistence type="predicted"/>
<name>A0AAW1BBM5_CROAD</name>
<dbReference type="AlphaFoldDB" id="A0AAW1BBM5"/>
<sequence>FDGQPEKLAYFLTQVSNYLEKYGDRYPNDESKVNVISANLAGDAVERLVLLYDEAAPELHDVDAFMQELWNQFDDPAKARKADARIKQRKRP</sequence>
<protein>
    <submittedName>
        <fullName evidence="1">Uncharacterized protein</fullName>
    </submittedName>
</protein>
<reference evidence="1 2" key="1">
    <citation type="journal article" date="2024" name="Proc. Natl. Acad. Sci. U.S.A.">
        <title>The genetic regulatory architecture and epigenomic basis for age-related changes in rattlesnake venom.</title>
        <authorList>
            <person name="Hogan M.P."/>
            <person name="Holding M.L."/>
            <person name="Nystrom G.S."/>
            <person name="Colston T.J."/>
            <person name="Bartlett D.A."/>
            <person name="Mason A.J."/>
            <person name="Ellsworth S.A."/>
            <person name="Rautsaw R.M."/>
            <person name="Lawrence K.C."/>
            <person name="Strickland J.L."/>
            <person name="He B."/>
            <person name="Fraser P."/>
            <person name="Margres M.J."/>
            <person name="Gilbert D.M."/>
            <person name="Gibbs H.L."/>
            <person name="Parkinson C.L."/>
            <person name="Rokyta D.R."/>
        </authorList>
    </citation>
    <scope>NUCLEOTIDE SEQUENCE [LARGE SCALE GENOMIC DNA]</scope>
    <source>
        <strain evidence="1">DRR0105</strain>
    </source>
</reference>